<comment type="subcellular location">
    <subcellularLocation>
        <location evidence="1">Virion</location>
    </subcellularLocation>
</comment>
<dbReference type="InterPro" id="IPR054612">
    <property type="entry name" value="Phage_capsid-like_C"/>
</dbReference>
<feature type="domain" description="Phage capsid-like C-terminal" evidence="3">
    <location>
        <begin position="110"/>
        <end position="381"/>
    </location>
</feature>
<feature type="coiled-coil region" evidence="2">
    <location>
        <begin position="2"/>
        <end position="52"/>
    </location>
</feature>
<reference evidence="4" key="1">
    <citation type="submission" date="2021-10" db="EMBL/GenBank/DDBJ databases">
        <title>Collection of gut derived symbiotic bacterial strains cultured from healthy donors.</title>
        <authorList>
            <person name="Lin H."/>
            <person name="Littmann E."/>
            <person name="Claire K."/>
            <person name="Pamer E."/>
        </authorList>
    </citation>
    <scope>NUCLEOTIDE SEQUENCE</scope>
    <source>
        <strain evidence="4">MSK.7.16</strain>
    </source>
</reference>
<organism evidence="4 5">
    <name type="scientific">Megamonas funiformis</name>
    <dbReference type="NCBI Taxonomy" id="437897"/>
    <lineage>
        <taxon>Bacteria</taxon>
        <taxon>Bacillati</taxon>
        <taxon>Bacillota</taxon>
        <taxon>Negativicutes</taxon>
        <taxon>Selenomonadales</taxon>
        <taxon>Selenomonadaceae</taxon>
        <taxon>Megamonas</taxon>
    </lineage>
</organism>
<dbReference type="AlphaFoldDB" id="A0AAW4U4B1"/>
<evidence type="ECO:0000256" key="2">
    <source>
        <dbReference type="SAM" id="Coils"/>
    </source>
</evidence>
<dbReference type="InterPro" id="IPR024455">
    <property type="entry name" value="Phage_capsid"/>
</dbReference>
<evidence type="ECO:0000313" key="5">
    <source>
        <dbReference type="Proteomes" id="UP001198190"/>
    </source>
</evidence>
<accession>A0AAW4U4B1</accession>
<dbReference type="NCBIfam" id="TIGR01554">
    <property type="entry name" value="major_cap_HK97"/>
    <property type="match status" value="1"/>
</dbReference>
<dbReference type="RefSeq" id="WP_227153375.1">
    <property type="nucleotide sequence ID" value="NZ_JAJCGD010000049.1"/>
</dbReference>
<proteinExistence type="predicted"/>
<comment type="caution">
    <text evidence="4">The sequence shown here is derived from an EMBL/GenBank/DDBJ whole genome shotgun (WGS) entry which is preliminary data.</text>
</comment>
<evidence type="ECO:0000256" key="1">
    <source>
        <dbReference type="ARBA" id="ARBA00004328"/>
    </source>
</evidence>
<evidence type="ECO:0000313" key="4">
    <source>
        <dbReference type="EMBL" id="MCB6829354.1"/>
    </source>
</evidence>
<evidence type="ECO:0000259" key="3">
    <source>
        <dbReference type="Pfam" id="PF05065"/>
    </source>
</evidence>
<sequence length="385" mass="42954">MNKRLEEILQRKEEIRSLLSDEKNKNLNFDELEKEIRELDEEEKEIRRRQTIINNIGSGMTTRTNTAKPAKANIYDSEEYRHAFMNYVCRGEKIPQEFRSDEITATTDIGALVPPVTLNKIIEKIEAYGMILPLVTRTSYKTGMVIPTASVKPVATWVAEGVGSDKQKKALSGTITFGHFKLRCAVAVTLETENMAYSAFETTLVNNIVEAMAKALEMAIISGTGSGQPTGILTDDSKGAKLEVSALDYQTLINAEAELPMEYENGAVWVMTKKTFMQFAGMVDKNGQPIARVNYGIGGKPERILLGRTVKLTNYIDTFNESLGAGKVFAFLYNFADYTLNTNFQIGIKTYEDNDTDDIIRKTIMVCDGKPIIYDSLVKLVKAGE</sequence>
<protein>
    <submittedName>
        <fullName evidence="4">Phage major capsid protein</fullName>
    </submittedName>
</protein>
<dbReference type="SUPFAM" id="SSF56563">
    <property type="entry name" value="Major capsid protein gp5"/>
    <property type="match status" value="1"/>
</dbReference>
<dbReference type="Pfam" id="PF05065">
    <property type="entry name" value="Phage_capsid"/>
    <property type="match status" value="1"/>
</dbReference>
<dbReference type="Proteomes" id="UP001198190">
    <property type="component" value="Unassembled WGS sequence"/>
</dbReference>
<keyword evidence="2" id="KW-0175">Coiled coil</keyword>
<dbReference type="EMBL" id="JAJCGD010000049">
    <property type="protein sequence ID" value="MCB6829354.1"/>
    <property type="molecule type" value="Genomic_DNA"/>
</dbReference>
<name>A0AAW4U4B1_9FIRM</name>
<gene>
    <name evidence="4" type="ORF">LIY65_11705</name>
</gene>